<dbReference type="STRING" id="2282107.A0A286UU79"/>
<gene>
    <name evidence="1" type="ORF">PNOK_0020500</name>
</gene>
<protein>
    <submittedName>
        <fullName evidence="1">Sulfate anion transporter</fullName>
    </submittedName>
</protein>
<dbReference type="InParanoid" id="A0A286UU79"/>
<evidence type="ECO:0000313" key="1">
    <source>
        <dbReference type="EMBL" id="PAV23137.1"/>
    </source>
</evidence>
<reference evidence="1 2" key="1">
    <citation type="journal article" date="2017" name="Mol. Ecol.">
        <title>Comparative and population genomic landscape of Phellinus noxius: A hypervariable fungus causing root rot in trees.</title>
        <authorList>
            <person name="Chung C.L."/>
            <person name="Lee T.J."/>
            <person name="Akiba M."/>
            <person name="Lee H.H."/>
            <person name="Kuo T.H."/>
            <person name="Liu D."/>
            <person name="Ke H.M."/>
            <person name="Yokoi T."/>
            <person name="Roa M.B."/>
            <person name="Lu M.J."/>
            <person name="Chang Y.Y."/>
            <person name="Ann P.J."/>
            <person name="Tsai J.N."/>
            <person name="Chen C.Y."/>
            <person name="Tzean S.S."/>
            <person name="Ota Y."/>
            <person name="Hattori T."/>
            <person name="Sahashi N."/>
            <person name="Liou R.F."/>
            <person name="Kikuchi T."/>
            <person name="Tsai I.J."/>
        </authorList>
    </citation>
    <scope>NUCLEOTIDE SEQUENCE [LARGE SCALE GENOMIC DNA]</scope>
    <source>
        <strain evidence="1 2">FFPRI411160</strain>
    </source>
</reference>
<dbReference type="AlphaFoldDB" id="A0A286UU79"/>
<dbReference type="OrthoDB" id="427213at2759"/>
<proteinExistence type="predicted"/>
<evidence type="ECO:0000313" key="2">
    <source>
        <dbReference type="Proteomes" id="UP000217199"/>
    </source>
</evidence>
<comment type="caution">
    <text evidence="1">The sequence shown here is derived from an EMBL/GenBank/DDBJ whole genome shotgun (WGS) entry which is preliminary data.</text>
</comment>
<dbReference type="Proteomes" id="UP000217199">
    <property type="component" value="Unassembled WGS sequence"/>
</dbReference>
<accession>A0A286UU79</accession>
<dbReference type="EMBL" id="NBII01000001">
    <property type="protein sequence ID" value="PAV23137.1"/>
    <property type="molecule type" value="Genomic_DNA"/>
</dbReference>
<keyword evidence="2" id="KW-1185">Reference proteome</keyword>
<sequence length="243" mass="27359">MIRPTQLSDISLSDIFDCDEHGVGIPGSVPVTQNDTSFIRLSFPLHKSTVKYAKSTTSMAVFNWIPWQYRSRKTKRRPFWKRFQLLGLSLSKPSFQINPMTLTNHSLPHLLFIGISRNILPTACTSLRTRISVSTVPTVIKPSPPLTYPTSEDSPSSILRELRPNSFAATERMKELFCSTICSLVLIVHKYSKPRLIALGRLPGTYRWKPVNDHPEAEENVLGAMIVRLSDNSVLVPFLPVGK</sequence>
<name>A0A286UU79_9AGAM</name>
<organism evidence="1 2">
    <name type="scientific">Pyrrhoderma noxium</name>
    <dbReference type="NCBI Taxonomy" id="2282107"/>
    <lineage>
        <taxon>Eukaryota</taxon>
        <taxon>Fungi</taxon>
        <taxon>Dikarya</taxon>
        <taxon>Basidiomycota</taxon>
        <taxon>Agaricomycotina</taxon>
        <taxon>Agaricomycetes</taxon>
        <taxon>Hymenochaetales</taxon>
        <taxon>Hymenochaetaceae</taxon>
        <taxon>Pyrrhoderma</taxon>
    </lineage>
</organism>